<dbReference type="Pfam" id="PF00689">
    <property type="entry name" value="Cation_ATPase_C"/>
    <property type="match status" value="1"/>
</dbReference>
<feature type="compositionally biased region" description="Basic and acidic residues" evidence="22">
    <location>
        <begin position="1752"/>
        <end position="1761"/>
    </location>
</feature>
<dbReference type="STRING" id="1229665.N1S2L7"/>
<feature type="transmembrane region" description="Helical" evidence="23">
    <location>
        <begin position="1482"/>
        <end position="1503"/>
    </location>
</feature>
<dbReference type="FunFam" id="3.40.1110.10:FF:000039">
    <property type="entry name" value="Sodium P-type ATPase"/>
    <property type="match status" value="2"/>
</dbReference>
<evidence type="ECO:0000256" key="12">
    <source>
        <dbReference type="ARBA" id="ARBA00022967"/>
    </source>
</evidence>
<evidence type="ECO:0000256" key="22">
    <source>
        <dbReference type="SAM" id="MobiDB-lite"/>
    </source>
</evidence>
<dbReference type="FunFam" id="2.70.150.10:FF:000016">
    <property type="entry name" value="Calcium-transporting P-type ATPase putative"/>
    <property type="match status" value="1"/>
</dbReference>
<dbReference type="InterPro" id="IPR001757">
    <property type="entry name" value="P_typ_ATPase"/>
</dbReference>
<evidence type="ECO:0000256" key="15">
    <source>
        <dbReference type="ARBA" id="ARBA00023065"/>
    </source>
</evidence>
<sequence>MAKKDDSVDNHVSGQSNEPMSRPAHALTFNQVVEELKTDTLSGLTEAEAKQRHEKFGNNDLGEADGVQPLKIIIAQVANAMTLVLILAMAVSFGIKSWIEGGVVAFIIGLNVTVGFFQEYSAEKTMDSLRSMSSPTASVVRDGDSKVVPSVEVVPGDLVEIKTGDTIPADIRLIEAVNFETDEAMLTGESLPVRKNEDEVFEDNTGPGDRINVAYSSSTVTKGRAKGIVFATGTSTEIGAIAAALRKKDSKVRPVKRKADGSAKPHRYLEAYTLTLTDAVGRFLGVNVGTPLQKKLSRLAIYLFGTAVICAIIVLAANDFDASQQVIIYAVATGLSMIPASLVVVLTITMAAGTKRMVERNVIVRNLKSLEALGAVTDICSDKTGTLTQGKMVARGAWTPGKGTYLIENTTEPFNPTIGDMRWSRSQPHELPLKQGGDECGSVSPISELLNQSKSSLVKFLEVASLANLATVNEKNGEWHARGDPTEIAIQVLASRFDWNRLRLTSHDAANQYSEIAELPFDSDVKRMSVIMKDNRTSQLFAFTKGAVERVIGACATYCPEDNEEQVPITDEFREQILRNMESFAGMGLRVLALASKPYNVDMKKGDEIDRTTVECDLVFRGLVGLYDPPRPESAPAVRECHEAGISVHMLTGDHPETAKAIAIEVGILPTRMDLVAEDTAATMVMTATTFDGLTDDEVDQLPFLPLVIARCAPQTKVRMIEALHRRDKFCAMTGDGVNDSPSLRRADVGIAMGQAGSDVAKDASDIVLSDDNFASIVAAIEEGRRIFDNIQKFILHVLATNVAQAVVLLVGLVFKDKTGLSVFPIAPVQIMWIIMMTSGLPDMGLMEIKTGDTIPADIRLIEAVNFETDEAMLTGESLPVRKNEDEVFEDNTGPGDRINVAYSSSTVTKGRAKGIVFATGTSTEIGAIAAALRKKDSKVRPVKRKADGSAKPHRYLEAYTLTLTDAVGRFLGVNVGTPLQKKLSRLAIYLFGTAVICAIIVLAANDFDASQQVIIYAVATGLSMIPASLVVVLTITMAAGTKRMVERNVIVRNLKSLEALGAVTDICSDKTGTLTQGKMVARGAWTPGKGTYLIENTTEPFNPTIGDMRWSRSQPHELPLKQGGDECGSVSPISELLNQSKSSLVKFLEVASLANLATVNEKNGEWHARGDPTEIAIQVLASRFDWNRLRLTSHDAANQYSEIAELPFDSDVKRMSVIMKDNRTSQLFAFTKGAVERVIGACATYCPEDNEEQVPITDEFREQILRNMESFAGMGLRVLALASKPYNVDMKKGDEIDRTTVECDLVFRGLVGLYDPPRPESAPAVRECHEAGISVHMLTGDHPETAKAIAIEVGILPTRMDLVAEDTAATMVMTATTFDGLTDDEVDQLPFLPLVIARCAPQTKVRMIEALHRRDKFCAMTGDGVNDSPSLRRADVGIAMGQAGSDVAKDASDIVLSDDNFASIVAAIEEGRRIFDNIQKFILHVLATNVAQAVVLLVGLVFKDKTGLSVFPIAPVQIMWIIMMTSGLPDMGLGFERAVAGILRRPPISLKTGVFSFEFIIDMVVYGLWIAALCLSAFVLRLYAFGNGELGEDCNDNYSDSCETVFKARATTFACLTWFSLFLAWEMIDKRRSFFRMQPGSKLYFTQWMHDVWRNQFLFWAIMLGFVTLFPIQYIPVISDTVFKHKGITWEWAIVFIAAGLFFGGIEAWKFAKRVYFRRQARKNQGVEWKDMDLEQRTFGEYLTPDSSEASVRHDSEKVDAQAAAQRNNAEKKA</sequence>
<dbReference type="FunFam" id="3.40.50.1000:FF:000047">
    <property type="entry name" value="Sodium P-type ATPase"/>
    <property type="match status" value="2"/>
</dbReference>
<evidence type="ECO:0000256" key="16">
    <source>
        <dbReference type="ARBA" id="ARBA00023136"/>
    </source>
</evidence>
<feature type="transmembrane region" description="Helical" evidence="23">
    <location>
        <begin position="77"/>
        <end position="95"/>
    </location>
</feature>
<dbReference type="InterPro" id="IPR006414">
    <property type="entry name" value="P-type_ATPase_IID"/>
</dbReference>
<evidence type="ECO:0000256" key="8">
    <source>
        <dbReference type="ARBA" id="ARBA00022741"/>
    </source>
</evidence>
<dbReference type="FunFam" id="1.20.1110.10:FF:000015">
    <property type="entry name" value="Sodium ion P-type ATPase"/>
    <property type="match status" value="1"/>
</dbReference>
<keyword evidence="16 23" id="KW-0472">Membrane</keyword>
<dbReference type="NCBIfam" id="TIGR01494">
    <property type="entry name" value="ATPase_P-type"/>
    <property type="match status" value="5"/>
</dbReference>
<dbReference type="Proteomes" id="UP000016929">
    <property type="component" value="Unassembled WGS sequence"/>
</dbReference>
<feature type="domain" description="Cation-transporting P-type ATPase N-terminal" evidence="24">
    <location>
        <begin position="23"/>
        <end position="97"/>
    </location>
</feature>
<feature type="compositionally biased region" description="Polar residues" evidence="22">
    <location>
        <begin position="10"/>
        <end position="19"/>
    </location>
</feature>
<dbReference type="Gene3D" id="3.40.1110.10">
    <property type="entry name" value="Calcium-transporting ATPase, cytoplasmic domain N"/>
    <property type="match status" value="2"/>
</dbReference>
<dbReference type="EMBL" id="KB726282">
    <property type="protein sequence ID" value="EMT71871.1"/>
    <property type="molecule type" value="Genomic_DNA"/>
</dbReference>
<keyword evidence="10" id="KW-0460">Magnesium</keyword>
<dbReference type="FunFam" id="1.20.1110.10:FF:000020">
    <property type="entry name" value="Sodium ion P-type ATPase"/>
    <property type="match status" value="1"/>
</dbReference>
<evidence type="ECO:0000256" key="10">
    <source>
        <dbReference type="ARBA" id="ARBA00022842"/>
    </source>
</evidence>
<protein>
    <recommendedName>
        <fullName evidence="19">P-type Na(+) transporter</fullName>
        <ecNumber evidence="19">7.2.2.3</ecNumber>
    </recommendedName>
</protein>
<feature type="transmembrane region" description="Helical" evidence="23">
    <location>
        <begin position="1607"/>
        <end position="1629"/>
    </location>
</feature>
<dbReference type="SUPFAM" id="SSF81665">
    <property type="entry name" value="Calcium ATPase, transmembrane domain M"/>
    <property type="match status" value="2"/>
</dbReference>
<evidence type="ECO:0000256" key="19">
    <source>
        <dbReference type="ARBA" id="ARBA00035029"/>
    </source>
</evidence>
<dbReference type="SUPFAM" id="SSF56784">
    <property type="entry name" value="HAD-like"/>
    <property type="match status" value="2"/>
</dbReference>
<feature type="transmembrane region" description="Helical" evidence="23">
    <location>
        <begin position="299"/>
        <end position="320"/>
    </location>
</feature>
<keyword evidence="26" id="KW-1185">Reference proteome</keyword>
<dbReference type="Gene3D" id="2.70.150.10">
    <property type="entry name" value="Calcium-transporting ATPase, cytoplasmic transduction domain A"/>
    <property type="match status" value="2"/>
</dbReference>
<dbReference type="SFLD" id="SFLDG00002">
    <property type="entry name" value="C1.7:_P-type_atpase_like"/>
    <property type="match status" value="2"/>
</dbReference>
<feature type="transmembrane region" description="Helical" evidence="23">
    <location>
        <begin position="1691"/>
        <end position="1710"/>
    </location>
</feature>
<feature type="transmembrane region" description="Helical" evidence="23">
    <location>
        <begin position="1509"/>
        <end position="1529"/>
    </location>
</feature>
<keyword evidence="9" id="KW-0067">ATP-binding</keyword>
<comment type="catalytic activity">
    <reaction evidence="20">
        <text>K(+)(in) + ATP + H2O = K(+)(out) + ADP + phosphate + H(+)</text>
        <dbReference type="Rhea" id="RHEA:75815"/>
        <dbReference type="ChEBI" id="CHEBI:15377"/>
        <dbReference type="ChEBI" id="CHEBI:15378"/>
        <dbReference type="ChEBI" id="CHEBI:29103"/>
        <dbReference type="ChEBI" id="CHEBI:30616"/>
        <dbReference type="ChEBI" id="CHEBI:43474"/>
        <dbReference type="ChEBI" id="CHEBI:456216"/>
    </reaction>
</comment>
<feature type="transmembrane region" description="Helical" evidence="23">
    <location>
        <begin position="326"/>
        <end position="351"/>
    </location>
</feature>
<dbReference type="PANTHER" id="PTHR42861">
    <property type="entry name" value="CALCIUM-TRANSPORTING ATPASE"/>
    <property type="match status" value="1"/>
</dbReference>
<dbReference type="InterPro" id="IPR006068">
    <property type="entry name" value="ATPase_P-typ_cation-transptr_C"/>
</dbReference>
<keyword evidence="17" id="KW-0739">Sodium transport</keyword>
<dbReference type="Pfam" id="PF00122">
    <property type="entry name" value="E1-E2_ATPase"/>
    <property type="match status" value="2"/>
</dbReference>
<evidence type="ECO:0000256" key="14">
    <source>
        <dbReference type="ARBA" id="ARBA00023053"/>
    </source>
</evidence>
<feature type="transmembrane region" description="Helical" evidence="23">
    <location>
        <begin position="1565"/>
        <end position="1587"/>
    </location>
</feature>
<evidence type="ECO:0000256" key="23">
    <source>
        <dbReference type="SAM" id="Phobius"/>
    </source>
</evidence>
<keyword evidence="4" id="KW-1003">Cell membrane</keyword>
<evidence type="ECO:0000313" key="25">
    <source>
        <dbReference type="EMBL" id="EMT71871.1"/>
    </source>
</evidence>
<dbReference type="Gene3D" id="3.40.50.1000">
    <property type="entry name" value="HAD superfamily/HAD-like"/>
    <property type="match status" value="2"/>
</dbReference>
<comment type="catalytic activity">
    <reaction evidence="21">
        <text>Na(+)(in) + ATP + H2O = Na(+)(out) + ADP + phosphate + H(+)</text>
        <dbReference type="Rhea" id="RHEA:14633"/>
        <dbReference type="ChEBI" id="CHEBI:15377"/>
        <dbReference type="ChEBI" id="CHEBI:15378"/>
        <dbReference type="ChEBI" id="CHEBI:29101"/>
        <dbReference type="ChEBI" id="CHEBI:30616"/>
        <dbReference type="ChEBI" id="CHEBI:43474"/>
        <dbReference type="ChEBI" id="CHEBI:456216"/>
        <dbReference type="EC" id="7.2.2.3"/>
    </reaction>
    <physiologicalReaction direction="left-to-right" evidence="21">
        <dbReference type="Rhea" id="RHEA:14634"/>
    </physiologicalReaction>
</comment>
<feature type="transmembrane region" description="Helical" evidence="23">
    <location>
        <begin position="821"/>
        <end position="841"/>
    </location>
</feature>
<dbReference type="InterPro" id="IPR059000">
    <property type="entry name" value="ATPase_P-type_domA"/>
</dbReference>
<dbReference type="Pfam" id="PF00690">
    <property type="entry name" value="Cation_ATPase_N"/>
    <property type="match status" value="1"/>
</dbReference>
<dbReference type="GO" id="GO:0006813">
    <property type="term" value="P:potassium ion transport"/>
    <property type="evidence" value="ECO:0007669"/>
    <property type="project" value="UniProtKB-KW"/>
</dbReference>
<dbReference type="GO" id="GO:0005524">
    <property type="term" value="F:ATP binding"/>
    <property type="evidence" value="ECO:0007669"/>
    <property type="project" value="UniProtKB-KW"/>
</dbReference>
<dbReference type="PRINTS" id="PR00119">
    <property type="entry name" value="CATATPASE"/>
</dbReference>
<reference evidence="26" key="1">
    <citation type="submission" date="2012-09" db="EMBL/GenBank/DDBJ databases">
        <title>Genome sequencing and comparative transcriptomics of race 1 and race 4 of banana pathogen: Fusarium oxysporum f. sp. cubense.</title>
        <authorList>
            <person name="Fang X."/>
            <person name="Huang J."/>
        </authorList>
    </citation>
    <scope>NUCLEOTIDE SEQUENCE [LARGE SCALE GENOMIC DNA]</scope>
    <source>
        <strain evidence="26">race 4</strain>
    </source>
</reference>
<reference evidence="26" key="2">
    <citation type="journal article" date="2014" name="PLoS ONE">
        <title>Genome and Transcriptome Analysis of the Fungal Pathogen Fusarium oxysporum f. sp. cubense Causing Banana Vascular Wilt Disease.</title>
        <authorList>
            <person name="Guo L."/>
            <person name="Han L."/>
            <person name="Yang L."/>
            <person name="Zeng H."/>
            <person name="Fan D."/>
            <person name="Zhu Y."/>
            <person name="Feng Y."/>
            <person name="Wang G."/>
            <person name="Peng C."/>
            <person name="Jiang X."/>
            <person name="Zhou D."/>
            <person name="Ni P."/>
            <person name="Liang C."/>
            <person name="Liu L."/>
            <person name="Wang J."/>
            <person name="Mao C."/>
            <person name="Fang X."/>
            <person name="Peng M."/>
            <person name="Huang J."/>
        </authorList>
    </citation>
    <scope>NUCLEOTIDE SEQUENCE [LARGE SCALE GENOMIC DNA]</scope>
    <source>
        <strain evidence="26">race 4</strain>
    </source>
</reference>
<dbReference type="NCBIfam" id="TIGR01523">
    <property type="entry name" value="ATPase-IID_K-Na"/>
    <property type="match status" value="2"/>
</dbReference>
<evidence type="ECO:0000313" key="26">
    <source>
        <dbReference type="Proteomes" id="UP000016929"/>
    </source>
</evidence>
<evidence type="ECO:0000256" key="17">
    <source>
        <dbReference type="ARBA" id="ARBA00023201"/>
    </source>
</evidence>
<dbReference type="GO" id="GO:0046872">
    <property type="term" value="F:metal ion binding"/>
    <property type="evidence" value="ECO:0007669"/>
    <property type="project" value="UniProtKB-KW"/>
</dbReference>
<comment type="subcellular location">
    <subcellularLocation>
        <location evidence="2">Cell membrane</location>
        <topology evidence="2">Multi-pass membrane protein</topology>
    </subcellularLocation>
</comment>
<dbReference type="SFLD" id="SFLDF00027">
    <property type="entry name" value="p-type_atpase"/>
    <property type="match status" value="2"/>
</dbReference>
<dbReference type="InterPro" id="IPR044492">
    <property type="entry name" value="P_typ_ATPase_HD_dom"/>
</dbReference>
<evidence type="ECO:0000256" key="5">
    <source>
        <dbReference type="ARBA" id="ARBA00022538"/>
    </source>
</evidence>
<feature type="transmembrane region" description="Helical" evidence="23">
    <location>
        <begin position="794"/>
        <end position="815"/>
    </location>
</feature>
<dbReference type="InterPro" id="IPR004014">
    <property type="entry name" value="ATPase_P-typ_cation-transptr_N"/>
</dbReference>
<comment type="cofactor">
    <cofactor evidence="1">
        <name>Mg(2+)</name>
        <dbReference type="ChEBI" id="CHEBI:18420"/>
    </cofactor>
</comment>
<evidence type="ECO:0000256" key="6">
    <source>
        <dbReference type="ARBA" id="ARBA00022692"/>
    </source>
</evidence>
<dbReference type="OrthoDB" id="3352408at2759"/>
<name>N1S2L7_FUSC4</name>
<evidence type="ECO:0000256" key="21">
    <source>
        <dbReference type="ARBA" id="ARBA00049499"/>
    </source>
</evidence>
<dbReference type="HOGENOM" id="CLU_002360_3_0_1"/>
<comment type="similarity">
    <text evidence="18">Belongs to the cation transport ATPase (P-type) (TC 3.A.3) family. Type IID subfamily.</text>
</comment>
<evidence type="ECO:0000256" key="11">
    <source>
        <dbReference type="ARBA" id="ARBA00022958"/>
    </source>
</evidence>
<keyword evidence="7" id="KW-0479">Metal-binding</keyword>
<gene>
    <name evidence="25" type="ORF">FOC4_g10001463</name>
</gene>
<keyword evidence="14" id="KW-0915">Sodium</keyword>
<evidence type="ECO:0000256" key="9">
    <source>
        <dbReference type="ARBA" id="ARBA00022840"/>
    </source>
</evidence>
<evidence type="ECO:0000259" key="24">
    <source>
        <dbReference type="SMART" id="SM00831"/>
    </source>
</evidence>
<feature type="transmembrane region" description="Helical" evidence="23">
    <location>
        <begin position="1658"/>
        <end position="1679"/>
    </location>
</feature>
<keyword evidence="6 23" id="KW-0812">Transmembrane</keyword>
<keyword evidence="13 23" id="KW-1133">Transmembrane helix</keyword>
<feature type="transmembrane region" description="Helical" evidence="23">
    <location>
        <begin position="987"/>
        <end position="1008"/>
    </location>
</feature>
<dbReference type="SUPFAM" id="SSF81653">
    <property type="entry name" value="Calcium ATPase, transduction domain A"/>
    <property type="match status" value="2"/>
</dbReference>
<dbReference type="GO" id="GO:0016887">
    <property type="term" value="F:ATP hydrolysis activity"/>
    <property type="evidence" value="ECO:0007669"/>
    <property type="project" value="InterPro"/>
</dbReference>
<evidence type="ECO:0000256" key="1">
    <source>
        <dbReference type="ARBA" id="ARBA00001946"/>
    </source>
</evidence>
<evidence type="ECO:0000256" key="3">
    <source>
        <dbReference type="ARBA" id="ARBA00022448"/>
    </source>
</evidence>
<feature type="transmembrane region" description="Helical" evidence="23">
    <location>
        <begin position="1014"/>
        <end position="1039"/>
    </location>
</feature>
<dbReference type="SMART" id="SM00831">
    <property type="entry name" value="Cation_ATPase_N"/>
    <property type="match status" value="1"/>
</dbReference>
<keyword evidence="8" id="KW-0547">Nucleotide-binding</keyword>
<keyword evidence="11" id="KW-0630">Potassium</keyword>
<feature type="region of interest" description="Disordered" evidence="22">
    <location>
        <begin position="1747"/>
        <end position="1775"/>
    </location>
</feature>
<feature type="transmembrane region" description="Helical" evidence="23">
    <location>
        <begin position="101"/>
        <end position="122"/>
    </location>
</feature>
<dbReference type="GO" id="GO:0008554">
    <property type="term" value="F:P-type sodium transporter activity"/>
    <property type="evidence" value="ECO:0007669"/>
    <property type="project" value="UniProtKB-EC"/>
</dbReference>
<feature type="region of interest" description="Disordered" evidence="22">
    <location>
        <begin position="1"/>
        <end position="24"/>
    </location>
</feature>
<accession>N1S2L7</accession>
<keyword evidence="15" id="KW-0406">Ion transport</keyword>
<dbReference type="InterPro" id="IPR023299">
    <property type="entry name" value="ATPase_P-typ_cyto_dom_N"/>
</dbReference>
<dbReference type="InterPro" id="IPR008250">
    <property type="entry name" value="ATPase_P-typ_transduc_dom_A_sf"/>
</dbReference>
<keyword evidence="3" id="KW-0813">Transport</keyword>
<evidence type="ECO:0000256" key="20">
    <source>
        <dbReference type="ARBA" id="ARBA00048599"/>
    </source>
</evidence>
<dbReference type="SUPFAM" id="SSF81660">
    <property type="entry name" value="Metal cation-transporting ATPase, ATP-binding domain N"/>
    <property type="match status" value="2"/>
</dbReference>
<dbReference type="Pfam" id="PF13246">
    <property type="entry name" value="Cation_ATPase"/>
    <property type="match status" value="2"/>
</dbReference>
<evidence type="ECO:0000256" key="13">
    <source>
        <dbReference type="ARBA" id="ARBA00022989"/>
    </source>
</evidence>
<dbReference type="InterPro" id="IPR018303">
    <property type="entry name" value="ATPase_P-typ_P_site"/>
</dbReference>
<dbReference type="GO" id="GO:0005886">
    <property type="term" value="C:plasma membrane"/>
    <property type="evidence" value="ECO:0007669"/>
    <property type="project" value="UniProtKB-SubCell"/>
</dbReference>
<evidence type="ECO:0000256" key="4">
    <source>
        <dbReference type="ARBA" id="ARBA00022475"/>
    </source>
</evidence>
<keyword evidence="12" id="KW-1278">Translocase</keyword>
<evidence type="ECO:0000256" key="18">
    <source>
        <dbReference type="ARBA" id="ARBA00035017"/>
    </source>
</evidence>
<dbReference type="InterPro" id="IPR023298">
    <property type="entry name" value="ATPase_P-typ_TM_dom_sf"/>
</dbReference>
<organism evidence="25 26">
    <name type="scientific">Fusarium oxysporum f. sp. cubense (strain race 4)</name>
    <name type="common">Panama disease fungus</name>
    <dbReference type="NCBI Taxonomy" id="2502994"/>
    <lineage>
        <taxon>Eukaryota</taxon>
        <taxon>Fungi</taxon>
        <taxon>Dikarya</taxon>
        <taxon>Ascomycota</taxon>
        <taxon>Pezizomycotina</taxon>
        <taxon>Sordariomycetes</taxon>
        <taxon>Hypocreomycetidae</taxon>
        <taxon>Hypocreales</taxon>
        <taxon>Nectriaceae</taxon>
        <taxon>Fusarium</taxon>
        <taxon>Fusarium oxysporum species complex</taxon>
    </lineage>
</organism>
<dbReference type="InterPro" id="IPR036412">
    <property type="entry name" value="HAD-like_sf"/>
</dbReference>
<dbReference type="InterPro" id="IPR023214">
    <property type="entry name" value="HAD_sf"/>
</dbReference>
<keyword evidence="5" id="KW-0633">Potassium transport</keyword>
<dbReference type="SFLD" id="SFLDS00003">
    <property type="entry name" value="Haloacid_Dehalogenase"/>
    <property type="match status" value="2"/>
</dbReference>
<evidence type="ECO:0000256" key="2">
    <source>
        <dbReference type="ARBA" id="ARBA00004651"/>
    </source>
</evidence>
<dbReference type="EC" id="7.2.2.3" evidence="19"/>
<dbReference type="PROSITE" id="PS00154">
    <property type="entry name" value="ATPASE_E1_E2"/>
    <property type="match status" value="2"/>
</dbReference>
<evidence type="ECO:0000256" key="7">
    <source>
        <dbReference type="ARBA" id="ARBA00022723"/>
    </source>
</evidence>
<dbReference type="Gene3D" id="1.20.1110.10">
    <property type="entry name" value="Calcium-transporting ATPase, transmembrane domain"/>
    <property type="match status" value="3"/>
</dbReference>
<proteinExistence type="inferred from homology"/>